<comment type="pathway">
    <text evidence="7">tRNA modification; N(7)-methylguanine-tRNA biosynthesis.</text>
</comment>
<organism evidence="9 10">
    <name type="scientific">Rhodomicrobium udaipurense</name>
    <dbReference type="NCBI Taxonomy" id="1202716"/>
    <lineage>
        <taxon>Bacteria</taxon>
        <taxon>Pseudomonadati</taxon>
        <taxon>Pseudomonadota</taxon>
        <taxon>Alphaproteobacteria</taxon>
        <taxon>Hyphomicrobiales</taxon>
        <taxon>Hyphomicrobiaceae</taxon>
        <taxon>Rhodomicrobium</taxon>
    </lineage>
</organism>
<dbReference type="HAMAP" id="MF_01057">
    <property type="entry name" value="tRNA_methyltr_TrmB"/>
    <property type="match status" value="1"/>
</dbReference>
<feature type="binding site" evidence="7">
    <location>
        <position position="187"/>
    </location>
    <ligand>
        <name>substrate</name>
    </ligand>
</feature>
<name>A0A8I1G7A5_9HYPH</name>
<keyword evidence="3 7" id="KW-0489">Methyltransferase</keyword>
<proteinExistence type="inferred from homology"/>
<dbReference type="UniPathway" id="UPA00989"/>
<keyword evidence="5 7" id="KW-0949">S-adenosyl-L-methionine</keyword>
<reference evidence="9 10" key="1">
    <citation type="submission" date="2020-12" db="EMBL/GenBank/DDBJ databases">
        <title>Revised draft genomes of Rhodomicrobium vannielii ATCC 17100 and Rhodomicrobium udaipurense JA643.</title>
        <authorList>
            <person name="Conners E.M."/>
            <person name="Davenport E.J."/>
            <person name="Bose A."/>
        </authorList>
    </citation>
    <scope>NUCLEOTIDE SEQUENCE [LARGE SCALE GENOMIC DNA]</scope>
    <source>
        <strain evidence="9 10">JA643</strain>
    </source>
</reference>
<evidence type="ECO:0000256" key="7">
    <source>
        <dbReference type="HAMAP-Rule" id="MF_01057"/>
    </source>
</evidence>
<accession>A0A8I1G7A5</accession>
<dbReference type="PANTHER" id="PTHR23417:SF14">
    <property type="entry name" value="PENTACOTRIPEPTIDE-REPEAT REGION OF PRORP DOMAIN-CONTAINING PROTEIN"/>
    <property type="match status" value="1"/>
</dbReference>
<dbReference type="EMBL" id="JAEMUK010000001">
    <property type="protein sequence ID" value="MBJ7541937.1"/>
    <property type="molecule type" value="Genomic_DNA"/>
</dbReference>
<dbReference type="PANTHER" id="PTHR23417">
    <property type="entry name" value="3-DEOXY-D-MANNO-OCTULOSONIC-ACID TRANSFERASE/TRNA GUANINE-N 7 - -METHYLTRANSFERASE"/>
    <property type="match status" value="1"/>
</dbReference>
<comment type="caution">
    <text evidence="9">The sequence shown here is derived from an EMBL/GenBank/DDBJ whole genome shotgun (WGS) entry which is preliminary data.</text>
</comment>
<evidence type="ECO:0000256" key="1">
    <source>
        <dbReference type="ARBA" id="ARBA00000142"/>
    </source>
</evidence>
<keyword evidence="10" id="KW-1185">Reference proteome</keyword>
<dbReference type="EC" id="2.1.1.33" evidence="7"/>
<evidence type="ECO:0000313" key="9">
    <source>
        <dbReference type="EMBL" id="MBJ7541937.1"/>
    </source>
</evidence>
<dbReference type="AlphaFoldDB" id="A0A8I1G7A5"/>
<protein>
    <recommendedName>
        <fullName evidence="7">tRNA (guanine-N(7)-)-methyltransferase</fullName>
        <ecNumber evidence="7">2.1.1.33</ecNumber>
    </recommendedName>
    <alternativeName>
        <fullName evidence="7">tRNA (guanine(46)-N(7))-methyltransferase</fullName>
    </alternativeName>
    <alternativeName>
        <fullName evidence="7">tRNA(m7G46)-methyltransferase</fullName>
    </alternativeName>
</protein>
<dbReference type="PROSITE" id="PS51625">
    <property type="entry name" value="SAM_MT_TRMB"/>
    <property type="match status" value="1"/>
</dbReference>
<feature type="binding site" evidence="7">
    <location>
        <position position="76"/>
    </location>
    <ligand>
        <name>S-adenosyl-L-methionine</name>
        <dbReference type="ChEBI" id="CHEBI:59789"/>
    </ligand>
</feature>
<dbReference type="SUPFAM" id="SSF53335">
    <property type="entry name" value="S-adenosyl-L-methionine-dependent methyltransferases"/>
    <property type="match status" value="1"/>
</dbReference>
<dbReference type="Pfam" id="PF02390">
    <property type="entry name" value="Methyltransf_4"/>
    <property type="match status" value="1"/>
</dbReference>
<keyword evidence="4 7" id="KW-0808">Transferase</keyword>
<dbReference type="GO" id="GO:0043527">
    <property type="term" value="C:tRNA methyltransferase complex"/>
    <property type="evidence" value="ECO:0007669"/>
    <property type="project" value="TreeGrafter"/>
</dbReference>
<feature type="binding site" evidence="7">
    <location>
        <position position="129"/>
    </location>
    <ligand>
        <name>S-adenosyl-L-methionine</name>
        <dbReference type="ChEBI" id="CHEBI:59789"/>
    </ligand>
</feature>
<evidence type="ECO:0000256" key="5">
    <source>
        <dbReference type="ARBA" id="ARBA00022691"/>
    </source>
</evidence>
<evidence type="ECO:0000256" key="6">
    <source>
        <dbReference type="ARBA" id="ARBA00022694"/>
    </source>
</evidence>
<comment type="catalytic activity">
    <reaction evidence="1 7">
        <text>guanosine(46) in tRNA + S-adenosyl-L-methionine = N(7)-methylguanosine(46) in tRNA + S-adenosyl-L-homocysteine</text>
        <dbReference type="Rhea" id="RHEA:42708"/>
        <dbReference type="Rhea" id="RHEA-COMP:10188"/>
        <dbReference type="Rhea" id="RHEA-COMP:10189"/>
        <dbReference type="ChEBI" id="CHEBI:57856"/>
        <dbReference type="ChEBI" id="CHEBI:59789"/>
        <dbReference type="ChEBI" id="CHEBI:74269"/>
        <dbReference type="ChEBI" id="CHEBI:74480"/>
        <dbReference type="EC" id="2.1.1.33"/>
    </reaction>
</comment>
<dbReference type="GO" id="GO:0008176">
    <property type="term" value="F:tRNA (guanine(46)-N7)-methyltransferase activity"/>
    <property type="evidence" value="ECO:0007669"/>
    <property type="project" value="UniProtKB-UniRule"/>
</dbReference>
<comment type="caution">
    <text evidence="7">Lacks conserved residue(s) required for the propagation of feature annotation.</text>
</comment>
<dbReference type="Gene3D" id="3.40.50.150">
    <property type="entry name" value="Vaccinia Virus protein VP39"/>
    <property type="match status" value="1"/>
</dbReference>
<dbReference type="RefSeq" id="WP_081796642.1">
    <property type="nucleotide sequence ID" value="NZ_JAEMUK010000001.1"/>
</dbReference>
<comment type="similarity">
    <text evidence="7">Belongs to the class I-like SAM-binding methyltransferase superfamily. TrmB family.</text>
</comment>
<evidence type="ECO:0000256" key="8">
    <source>
        <dbReference type="SAM" id="MobiDB-lite"/>
    </source>
</evidence>
<evidence type="ECO:0000256" key="4">
    <source>
        <dbReference type="ARBA" id="ARBA00022679"/>
    </source>
</evidence>
<feature type="binding site" evidence="7">
    <location>
        <position position="101"/>
    </location>
    <ligand>
        <name>S-adenosyl-L-methionine</name>
        <dbReference type="ChEBI" id="CHEBI:59789"/>
    </ligand>
</feature>
<feature type="binding site" evidence="7">
    <location>
        <position position="155"/>
    </location>
    <ligand>
        <name>substrate</name>
    </ligand>
</feature>
<evidence type="ECO:0000256" key="3">
    <source>
        <dbReference type="ARBA" id="ARBA00022603"/>
    </source>
</evidence>
<dbReference type="InterPro" id="IPR055361">
    <property type="entry name" value="tRNA_methyltr_TrmB_bact"/>
</dbReference>
<gene>
    <name evidence="7 9" type="primary">trmB</name>
    <name evidence="9" type="ORF">JDN41_00005</name>
</gene>
<comment type="function">
    <text evidence="2 7">Catalyzes the formation of N(7)-methylguanine at position 46 (m7G46) in tRNA.</text>
</comment>
<evidence type="ECO:0000256" key="2">
    <source>
        <dbReference type="ARBA" id="ARBA00003015"/>
    </source>
</evidence>
<dbReference type="Proteomes" id="UP000623250">
    <property type="component" value="Unassembled WGS sequence"/>
</dbReference>
<feature type="binding site" evidence="7">
    <location>
        <position position="151"/>
    </location>
    <ligand>
        <name>S-adenosyl-L-methionine</name>
        <dbReference type="ChEBI" id="CHEBI:59789"/>
    </ligand>
</feature>
<feature type="region of interest" description="Disordered" evidence="8">
    <location>
        <begin position="1"/>
        <end position="22"/>
    </location>
</feature>
<evidence type="ECO:0000313" key="10">
    <source>
        <dbReference type="Proteomes" id="UP000623250"/>
    </source>
</evidence>
<sequence length="247" mass="27780">MTKVDDAPCGETGGAAHFPERWPRSFGRRKGRTLSLRQSALLVEGLQNRSIDVSQPLDALALKRLFPDSVQDIWLEIGFGGGEHLVWQVANNPRVGVIGAEPYLNGVVSAMDALVTRELTERVRVYADDVLALLRGLPPECLSRAFMLFPDPWPKKRHRERRLFSAHLLDKLAPLLRPGAEFRFASDIDDYAEAAIEAARSHPAFDIARVFTTDNRDTMPDWPVTRYEEKARKQGRGATFLVLHRAI</sequence>
<dbReference type="InterPro" id="IPR003358">
    <property type="entry name" value="tRNA_(Gua-N-7)_MeTrfase_Trmb"/>
</dbReference>
<feature type="binding site" evidence="7">
    <location>
        <begin position="225"/>
        <end position="228"/>
    </location>
    <ligand>
        <name>substrate</name>
    </ligand>
</feature>
<dbReference type="InterPro" id="IPR029063">
    <property type="entry name" value="SAM-dependent_MTases_sf"/>
</dbReference>
<keyword evidence="6 7" id="KW-0819">tRNA processing</keyword>